<name>A0A9X0QUT6_9PROT</name>
<dbReference type="Proteomes" id="UP000600101">
    <property type="component" value="Unassembled WGS sequence"/>
</dbReference>
<feature type="signal peptide" evidence="2">
    <location>
        <begin position="1"/>
        <end position="19"/>
    </location>
</feature>
<feature type="domain" description="DUF4412" evidence="3">
    <location>
        <begin position="48"/>
        <end position="146"/>
    </location>
</feature>
<keyword evidence="2" id="KW-0732">Signal</keyword>
<proteinExistence type="predicted"/>
<evidence type="ECO:0000313" key="5">
    <source>
        <dbReference type="Proteomes" id="UP000600101"/>
    </source>
</evidence>
<dbReference type="RefSeq" id="WP_186769069.1">
    <property type="nucleotide sequence ID" value="NZ_JACOMF010000002.1"/>
</dbReference>
<dbReference type="EMBL" id="JACOMF010000002">
    <property type="protein sequence ID" value="MBC4014311.1"/>
    <property type="molecule type" value="Genomic_DNA"/>
</dbReference>
<dbReference type="AlphaFoldDB" id="A0A9X0QUT6"/>
<reference evidence="4" key="1">
    <citation type="submission" date="2020-08" db="EMBL/GenBank/DDBJ databases">
        <authorList>
            <person name="Hu Y."/>
            <person name="Nguyen S.V."/>
            <person name="Li F."/>
            <person name="Fanning S."/>
        </authorList>
    </citation>
    <scope>NUCLEOTIDE SEQUENCE</scope>
    <source>
        <strain evidence="4">SYSU D8009</strain>
    </source>
</reference>
<organism evidence="4 5">
    <name type="scientific">Siccirubricoccus deserti</name>
    <dbReference type="NCBI Taxonomy" id="2013562"/>
    <lineage>
        <taxon>Bacteria</taxon>
        <taxon>Pseudomonadati</taxon>
        <taxon>Pseudomonadota</taxon>
        <taxon>Alphaproteobacteria</taxon>
        <taxon>Acetobacterales</taxon>
        <taxon>Roseomonadaceae</taxon>
        <taxon>Siccirubricoccus</taxon>
    </lineage>
</organism>
<comment type="caution">
    <text evidence="4">The sequence shown here is derived from an EMBL/GenBank/DDBJ whole genome shotgun (WGS) entry which is preliminary data.</text>
</comment>
<dbReference type="InterPro" id="IPR025524">
    <property type="entry name" value="DUF4412"/>
</dbReference>
<accession>A0A9X0QUT6</accession>
<evidence type="ECO:0000256" key="1">
    <source>
        <dbReference type="SAM" id="MobiDB-lite"/>
    </source>
</evidence>
<gene>
    <name evidence="4" type="ORF">H7965_03160</name>
</gene>
<protein>
    <submittedName>
        <fullName evidence="4">DUF4412 domain-containing protein</fullName>
    </submittedName>
</protein>
<evidence type="ECO:0000256" key="2">
    <source>
        <dbReference type="SAM" id="SignalP"/>
    </source>
</evidence>
<evidence type="ECO:0000259" key="3">
    <source>
        <dbReference type="Pfam" id="PF14371"/>
    </source>
</evidence>
<evidence type="ECO:0000313" key="4">
    <source>
        <dbReference type="EMBL" id="MBC4014311.1"/>
    </source>
</evidence>
<sequence>MRIVTAAVLLTALALPAAAQEKPLFKPTRDVSVTYRMTSGQGAGGTHEMRMSWLVAEQKLRVDMPGGVGWSLMDEAAQKMSMVLEAQRMVMEMPMRSSSGGPLIPTRPPETARFSRGSTATIAGVPCTNWRYEDGGNRGEACITADGVMLRSQGSYEGHSGSIEATQVTYGPQDAARFRLPQGYQAMQMPGGVPGGAMPGGRPAR</sequence>
<feature type="chain" id="PRO_5040889579" evidence="2">
    <location>
        <begin position="20"/>
        <end position="205"/>
    </location>
</feature>
<feature type="region of interest" description="Disordered" evidence="1">
    <location>
        <begin position="95"/>
        <end position="114"/>
    </location>
</feature>
<keyword evidence="5" id="KW-1185">Reference proteome</keyword>
<dbReference type="Pfam" id="PF14371">
    <property type="entry name" value="DUF4412"/>
    <property type="match status" value="1"/>
</dbReference>